<evidence type="ECO:0000259" key="1">
    <source>
        <dbReference type="PROSITE" id="PS51384"/>
    </source>
</evidence>
<organism evidence="2 3">
    <name type="scientific">Chryseobacterium rhizosphaerae</name>
    <dbReference type="NCBI Taxonomy" id="395937"/>
    <lineage>
        <taxon>Bacteria</taxon>
        <taxon>Pseudomonadati</taxon>
        <taxon>Bacteroidota</taxon>
        <taxon>Flavobacteriia</taxon>
        <taxon>Flavobacteriales</taxon>
        <taxon>Weeksellaceae</taxon>
        <taxon>Chryseobacterium group</taxon>
        <taxon>Chryseobacterium</taxon>
    </lineage>
</organism>
<dbReference type="EMBL" id="JAVDQY010000006">
    <property type="protein sequence ID" value="MDR6528732.1"/>
    <property type="molecule type" value="Genomic_DNA"/>
</dbReference>
<sequence>MPSLPKWINDTVENVWSSKFKDCNVIDKKKITDELYCIRFATDLQDIHYEPAYAIGIRVNDRDFRNYSPFNFNREAGTFDILFHIHDTAAAGSNFVTHLSAGDSIKILIPRGKRFFDPDAMMHFSIGDETSLGSSLAIKEAAEESNLLFGCLHEVEDSSALETLSLYGYHAPKNNIMVIIESLTDFLREEKQAIYNDDVIFYVTGNGNTMTLIRKFLKAKGVSSRCIRSQAYWIEGKKGL</sequence>
<dbReference type="Pfam" id="PF08021">
    <property type="entry name" value="FAD_binding_9"/>
    <property type="match status" value="1"/>
</dbReference>
<name>A0AAE3YDB6_9FLAO</name>
<accession>A0AAE3YDB6</accession>
<evidence type="ECO:0000313" key="3">
    <source>
        <dbReference type="Proteomes" id="UP001184861"/>
    </source>
</evidence>
<proteinExistence type="predicted"/>
<dbReference type="PROSITE" id="PS51384">
    <property type="entry name" value="FAD_FR"/>
    <property type="match status" value="1"/>
</dbReference>
<dbReference type="GO" id="GO:0016491">
    <property type="term" value="F:oxidoreductase activity"/>
    <property type="evidence" value="ECO:0007669"/>
    <property type="project" value="InterPro"/>
</dbReference>
<dbReference type="InterPro" id="IPR017927">
    <property type="entry name" value="FAD-bd_FR_type"/>
</dbReference>
<dbReference type="PANTHER" id="PTHR30157:SF0">
    <property type="entry name" value="NADPH-DEPENDENT FERRIC-CHELATE REDUCTASE"/>
    <property type="match status" value="1"/>
</dbReference>
<feature type="domain" description="FAD-binding FR-type" evidence="1">
    <location>
        <begin position="18"/>
        <end position="117"/>
    </location>
</feature>
<comment type="caution">
    <text evidence="2">The sequence shown here is derived from an EMBL/GenBank/DDBJ whole genome shotgun (WGS) entry which is preliminary data.</text>
</comment>
<dbReference type="RefSeq" id="WP_202272410.1">
    <property type="nucleotide sequence ID" value="NZ_JAVDQY010000006.1"/>
</dbReference>
<dbReference type="PANTHER" id="PTHR30157">
    <property type="entry name" value="FERRIC REDUCTASE, NADPH-DEPENDENT"/>
    <property type="match status" value="1"/>
</dbReference>
<reference evidence="2" key="1">
    <citation type="submission" date="2023-07" db="EMBL/GenBank/DDBJ databases">
        <title>Sorghum-associated microbial communities from plants grown in Nebraska, USA.</title>
        <authorList>
            <person name="Schachtman D."/>
        </authorList>
    </citation>
    <scope>NUCLEOTIDE SEQUENCE</scope>
    <source>
        <strain evidence="2">DS2360</strain>
    </source>
</reference>
<dbReference type="InterPro" id="IPR013113">
    <property type="entry name" value="SIP_FAD-bd"/>
</dbReference>
<evidence type="ECO:0000313" key="2">
    <source>
        <dbReference type="EMBL" id="MDR6528732.1"/>
    </source>
</evidence>
<dbReference type="SUPFAM" id="SSF63380">
    <property type="entry name" value="Riboflavin synthase domain-like"/>
    <property type="match status" value="1"/>
</dbReference>
<dbReference type="AlphaFoldDB" id="A0AAE3YDB6"/>
<dbReference type="InterPro" id="IPR017938">
    <property type="entry name" value="Riboflavin_synthase-like_b-brl"/>
</dbReference>
<dbReference type="InterPro" id="IPR039374">
    <property type="entry name" value="SIP_fam"/>
</dbReference>
<dbReference type="Gene3D" id="2.40.30.10">
    <property type="entry name" value="Translation factors"/>
    <property type="match status" value="1"/>
</dbReference>
<protein>
    <submittedName>
        <fullName evidence="2">NADPH-dependent ferric siderophore reductase</fullName>
    </submittedName>
</protein>
<dbReference type="Proteomes" id="UP001184861">
    <property type="component" value="Unassembled WGS sequence"/>
</dbReference>
<gene>
    <name evidence="2" type="ORF">J2787_004171</name>
</gene>